<protein>
    <recommendedName>
        <fullName evidence="2">DUF7330 domain-containing protein</fullName>
    </recommendedName>
</protein>
<feature type="region of interest" description="Disordered" evidence="1">
    <location>
        <begin position="1"/>
        <end position="55"/>
    </location>
</feature>
<name>A0A067N359_PLEO1</name>
<dbReference type="OrthoDB" id="2593559at2759"/>
<reference evidence="4" key="1">
    <citation type="journal article" date="2014" name="Proc. Natl. Acad. Sci. U.S.A.">
        <title>Extensive sampling of basidiomycete genomes demonstrates inadequacy of the white-rot/brown-rot paradigm for wood decay fungi.</title>
        <authorList>
            <person name="Riley R."/>
            <person name="Salamov A.A."/>
            <person name="Brown D.W."/>
            <person name="Nagy L.G."/>
            <person name="Floudas D."/>
            <person name="Held B.W."/>
            <person name="Levasseur A."/>
            <person name="Lombard V."/>
            <person name="Morin E."/>
            <person name="Otillar R."/>
            <person name="Lindquist E.A."/>
            <person name="Sun H."/>
            <person name="LaButti K.M."/>
            <person name="Schmutz J."/>
            <person name="Jabbour D."/>
            <person name="Luo H."/>
            <person name="Baker S.E."/>
            <person name="Pisabarro A.G."/>
            <person name="Walton J.D."/>
            <person name="Blanchette R.A."/>
            <person name="Henrissat B."/>
            <person name="Martin F."/>
            <person name="Cullen D."/>
            <person name="Hibbett D.S."/>
            <person name="Grigoriev I.V."/>
        </authorList>
    </citation>
    <scope>NUCLEOTIDE SEQUENCE [LARGE SCALE GENOMIC DNA]</scope>
    <source>
        <strain evidence="4">PC15</strain>
    </source>
</reference>
<feature type="compositionally biased region" description="Low complexity" evidence="1">
    <location>
        <begin position="13"/>
        <end position="26"/>
    </location>
</feature>
<dbReference type="STRING" id="1137138.A0A067N359"/>
<dbReference type="Proteomes" id="UP000027073">
    <property type="component" value="Unassembled WGS sequence"/>
</dbReference>
<evidence type="ECO:0000313" key="4">
    <source>
        <dbReference type="Proteomes" id="UP000027073"/>
    </source>
</evidence>
<dbReference type="EMBL" id="KL198014">
    <property type="protein sequence ID" value="KDQ22443.1"/>
    <property type="molecule type" value="Genomic_DNA"/>
</dbReference>
<feature type="non-terminal residue" evidence="3">
    <location>
        <position position="1"/>
    </location>
</feature>
<dbReference type="InterPro" id="IPR055754">
    <property type="entry name" value="DUF7330"/>
</dbReference>
<organism evidence="3 4">
    <name type="scientific">Pleurotus ostreatus (strain PC15)</name>
    <name type="common">Oyster mushroom</name>
    <dbReference type="NCBI Taxonomy" id="1137138"/>
    <lineage>
        <taxon>Eukaryota</taxon>
        <taxon>Fungi</taxon>
        <taxon>Dikarya</taxon>
        <taxon>Basidiomycota</taxon>
        <taxon>Agaricomycotina</taxon>
        <taxon>Agaricomycetes</taxon>
        <taxon>Agaricomycetidae</taxon>
        <taxon>Agaricales</taxon>
        <taxon>Pleurotineae</taxon>
        <taxon>Pleurotaceae</taxon>
        <taxon>Pleurotus</taxon>
    </lineage>
</organism>
<accession>A0A067N359</accession>
<gene>
    <name evidence="3" type="ORF">PLEOSDRAFT_1090975</name>
</gene>
<feature type="compositionally biased region" description="Basic and acidic residues" evidence="1">
    <location>
        <begin position="1"/>
        <end position="10"/>
    </location>
</feature>
<dbReference type="HOGENOM" id="CLU_070382_3_0_1"/>
<sequence>MIITDDKLEKAAPLPTSSSSDSTNLDTPPPYSRDAAAPDSPAETNPSDTSDALERPCNWMYIERMSGRIKERYTIDPSLQIPSTLLSDAVANIEESKRDNLNLNTMNGAVDVTIHIVNPSSAPDMKRRVRISLTSMNGSVAGKIVPVGDISRPKFIVSASTCNGSIKIYIPRSFRGPISATTTWGSIQFSSQVERNVTTFADGSKKKCFVGDFSSFNDANHEEWDELKLTTMNGSVRIYYADEDCASIGMSKGGSGKGLLGKIFGL</sequence>
<dbReference type="AlphaFoldDB" id="A0A067N359"/>
<feature type="domain" description="DUF7330" evidence="2">
    <location>
        <begin position="58"/>
        <end position="243"/>
    </location>
</feature>
<dbReference type="Pfam" id="PF24016">
    <property type="entry name" value="DUF7330"/>
    <property type="match status" value="1"/>
</dbReference>
<evidence type="ECO:0000259" key="2">
    <source>
        <dbReference type="Pfam" id="PF24016"/>
    </source>
</evidence>
<evidence type="ECO:0000256" key="1">
    <source>
        <dbReference type="SAM" id="MobiDB-lite"/>
    </source>
</evidence>
<proteinExistence type="predicted"/>
<dbReference type="InParanoid" id="A0A067N359"/>
<evidence type="ECO:0000313" key="3">
    <source>
        <dbReference type="EMBL" id="KDQ22443.1"/>
    </source>
</evidence>
<dbReference type="VEuPathDB" id="FungiDB:PLEOSDRAFT_1090975"/>